<proteinExistence type="inferred from homology"/>
<feature type="transmembrane region" description="Helical" evidence="13">
    <location>
        <begin position="418"/>
        <end position="439"/>
    </location>
</feature>
<dbReference type="Proteomes" id="UP000070174">
    <property type="component" value="Unassembled WGS sequence"/>
</dbReference>
<evidence type="ECO:0000256" key="11">
    <source>
        <dbReference type="ARBA" id="ARBA00023136"/>
    </source>
</evidence>
<dbReference type="GO" id="GO:0006811">
    <property type="term" value="P:monoatomic ion transport"/>
    <property type="evidence" value="ECO:0007669"/>
    <property type="project" value="UniProtKB-KW"/>
</dbReference>
<organism evidence="14">
    <name type="scientific">Peptoniphilus harei</name>
    <dbReference type="NCBI Taxonomy" id="54005"/>
    <lineage>
        <taxon>Bacteria</taxon>
        <taxon>Bacillati</taxon>
        <taxon>Bacillota</taxon>
        <taxon>Tissierellia</taxon>
        <taxon>Tissierellales</taxon>
        <taxon>Peptoniphilaceae</taxon>
        <taxon>Peptoniphilus</taxon>
    </lineage>
</organism>
<dbReference type="PANTHER" id="PTHR43298:SF2">
    <property type="entry name" value="FMN_FAD EXPORTER YEEO-RELATED"/>
    <property type="match status" value="1"/>
</dbReference>
<comment type="caution">
    <text evidence="14">The sequence shown here is derived from an EMBL/GenBank/DDBJ whole genome shotgun (WGS) entry which is preliminary data.</text>
</comment>
<accession>A0A133PPD6</accession>
<dbReference type="InterPro" id="IPR048279">
    <property type="entry name" value="MdtK-like"/>
</dbReference>
<dbReference type="PANTHER" id="PTHR43298">
    <property type="entry name" value="MULTIDRUG RESISTANCE PROTEIN NORM-RELATED"/>
    <property type="match status" value="1"/>
</dbReference>
<dbReference type="NCBIfam" id="TIGR00797">
    <property type="entry name" value="matE"/>
    <property type="match status" value="1"/>
</dbReference>
<dbReference type="InterPro" id="IPR002528">
    <property type="entry name" value="MATE_fam"/>
</dbReference>
<dbReference type="GO" id="GO:0015297">
    <property type="term" value="F:antiporter activity"/>
    <property type="evidence" value="ECO:0007669"/>
    <property type="project" value="UniProtKB-KW"/>
</dbReference>
<dbReference type="Pfam" id="PF01554">
    <property type="entry name" value="MatE"/>
    <property type="match status" value="2"/>
</dbReference>
<gene>
    <name evidence="14" type="ORF">HMPREF3229_00964</name>
</gene>
<dbReference type="EMBL" id="LRQE01000025">
    <property type="protein sequence ID" value="KXA30501.1"/>
    <property type="molecule type" value="Genomic_DNA"/>
</dbReference>
<feature type="transmembrane region" description="Helical" evidence="13">
    <location>
        <begin position="12"/>
        <end position="35"/>
    </location>
</feature>
<dbReference type="RefSeq" id="WP_060800123.1">
    <property type="nucleotide sequence ID" value="NZ_KQ957097.1"/>
</dbReference>
<feature type="transmembrane region" description="Helical" evidence="13">
    <location>
        <begin position="392"/>
        <end position="412"/>
    </location>
</feature>
<evidence type="ECO:0000256" key="10">
    <source>
        <dbReference type="ARBA" id="ARBA00023065"/>
    </source>
</evidence>
<evidence type="ECO:0000256" key="5">
    <source>
        <dbReference type="ARBA" id="ARBA00022448"/>
    </source>
</evidence>
<feature type="transmembrane region" description="Helical" evidence="13">
    <location>
        <begin position="134"/>
        <end position="157"/>
    </location>
</feature>
<dbReference type="InterPro" id="IPR050222">
    <property type="entry name" value="MATE_MdtK"/>
</dbReference>
<dbReference type="AlphaFoldDB" id="A0A133PPD6"/>
<feature type="transmembrane region" description="Helical" evidence="13">
    <location>
        <begin position="91"/>
        <end position="113"/>
    </location>
</feature>
<feature type="transmembrane region" description="Helical" evidence="13">
    <location>
        <begin position="323"/>
        <end position="347"/>
    </location>
</feature>
<dbReference type="PATRIC" id="fig|54005.3.peg.949"/>
<keyword evidence="8 13" id="KW-0812">Transmembrane</keyword>
<name>A0A133PPD6_9FIRM</name>
<feature type="transmembrane region" description="Helical" evidence="13">
    <location>
        <begin position="285"/>
        <end position="302"/>
    </location>
</feature>
<feature type="transmembrane region" description="Helical" evidence="13">
    <location>
        <begin position="47"/>
        <end position="71"/>
    </location>
</feature>
<evidence type="ECO:0000256" key="8">
    <source>
        <dbReference type="ARBA" id="ARBA00022692"/>
    </source>
</evidence>
<evidence type="ECO:0000313" key="15">
    <source>
        <dbReference type="Proteomes" id="UP000070174"/>
    </source>
</evidence>
<comment type="function">
    <text evidence="1">Multidrug efflux pump.</text>
</comment>
<evidence type="ECO:0000256" key="7">
    <source>
        <dbReference type="ARBA" id="ARBA00022475"/>
    </source>
</evidence>
<sequence length="454" mass="50566">MREVNLLRGNIFSALLKMALPLMGTAFVQMAYSLVDLMWLGRLSTEAVAAVGACSFLVWMAQAITLVAKTGVSVGLSQAFGRNDDESSKKVWVAGFVINLIFCIGLMTLYISMRNNIIGFYRLEESVHTMAVDYLLIVSGGLIFTFLNPILSSAFFAKGNSITPFKISIISLVINLILDPFFIFGIWIFPKMGIRGAAYATVLAQMVSSLLYLYIGVANREIFVRTNYFKMPEGSYFKSILNLGLPASLQSLIHASVSMILNRYIASFGALYIAVYSIGSQVESISWMTADGFAVAFSAFFGQNFGAKNYERLHDGRREAMKIVNIIGIFATVLLFFFAENLFRLFIPKDPHAIVAGIDYLKILAFSQYFMTLEIGTTGMLNGLGLTRYPAINSMVFNVSRVPMALLLMPIFHVNGIWLAMTLSSVLKGIFLTIVYYYLRKKTQGFRINMKSYL</sequence>
<dbReference type="CDD" id="cd13140">
    <property type="entry name" value="MATE_like_1"/>
    <property type="match status" value="1"/>
</dbReference>
<feature type="transmembrane region" description="Helical" evidence="13">
    <location>
        <begin position="196"/>
        <end position="215"/>
    </location>
</feature>
<evidence type="ECO:0000256" key="1">
    <source>
        <dbReference type="ARBA" id="ARBA00003408"/>
    </source>
</evidence>
<evidence type="ECO:0000256" key="6">
    <source>
        <dbReference type="ARBA" id="ARBA00022449"/>
    </source>
</evidence>
<keyword evidence="10" id="KW-0406">Ion transport</keyword>
<comment type="similarity">
    <text evidence="3">Belongs to the multi antimicrobial extrusion (MATE) (TC 2.A.66.1) family.</text>
</comment>
<evidence type="ECO:0000256" key="3">
    <source>
        <dbReference type="ARBA" id="ARBA00010199"/>
    </source>
</evidence>
<keyword evidence="5" id="KW-0813">Transport</keyword>
<dbReference type="PIRSF" id="PIRSF006603">
    <property type="entry name" value="DinF"/>
    <property type="match status" value="1"/>
</dbReference>
<feature type="transmembrane region" description="Helical" evidence="13">
    <location>
        <begin position="169"/>
        <end position="189"/>
    </location>
</feature>
<comment type="subcellular location">
    <subcellularLocation>
        <location evidence="2">Cell membrane</location>
        <topology evidence="2">Multi-pass membrane protein</topology>
    </subcellularLocation>
</comment>
<evidence type="ECO:0000256" key="13">
    <source>
        <dbReference type="SAM" id="Phobius"/>
    </source>
</evidence>
<keyword evidence="6" id="KW-0050">Antiport</keyword>
<reference evidence="14 15" key="1">
    <citation type="submission" date="2016-01" db="EMBL/GenBank/DDBJ databases">
        <authorList>
            <person name="Oliw E.H."/>
        </authorList>
    </citation>
    <scope>NUCLEOTIDE SEQUENCE [LARGE SCALE GENOMIC DNA]</scope>
    <source>
        <strain evidence="14 15">CMW7756A</strain>
    </source>
</reference>
<keyword evidence="11 13" id="KW-0472">Membrane</keyword>
<evidence type="ECO:0000256" key="12">
    <source>
        <dbReference type="ARBA" id="ARBA00031636"/>
    </source>
</evidence>
<keyword evidence="9 13" id="KW-1133">Transmembrane helix</keyword>
<feature type="transmembrane region" description="Helical" evidence="13">
    <location>
        <begin position="260"/>
        <end position="279"/>
    </location>
</feature>
<keyword evidence="7" id="KW-1003">Cell membrane</keyword>
<evidence type="ECO:0000256" key="9">
    <source>
        <dbReference type="ARBA" id="ARBA00022989"/>
    </source>
</evidence>
<dbReference type="GO" id="GO:0042910">
    <property type="term" value="F:xenobiotic transmembrane transporter activity"/>
    <property type="evidence" value="ECO:0007669"/>
    <property type="project" value="InterPro"/>
</dbReference>
<protein>
    <recommendedName>
        <fullName evidence="4">Probable multidrug resistance protein NorM</fullName>
    </recommendedName>
    <alternativeName>
        <fullName evidence="12">Multidrug-efflux transporter</fullName>
    </alternativeName>
</protein>
<evidence type="ECO:0000256" key="2">
    <source>
        <dbReference type="ARBA" id="ARBA00004651"/>
    </source>
</evidence>
<evidence type="ECO:0000313" key="14">
    <source>
        <dbReference type="EMBL" id="KXA30501.1"/>
    </source>
</evidence>
<evidence type="ECO:0000256" key="4">
    <source>
        <dbReference type="ARBA" id="ARBA00020268"/>
    </source>
</evidence>
<dbReference type="GO" id="GO:0005886">
    <property type="term" value="C:plasma membrane"/>
    <property type="evidence" value="ECO:0007669"/>
    <property type="project" value="UniProtKB-SubCell"/>
</dbReference>